<evidence type="ECO:0000313" key="2">
    <source>
        <dbReference type="EMBL" id="GMA42429.1"/>
    </source>
</evidence>
<dbReference type="InterPro" id="IPR009057">
    <property type="entry name" value="Homeodomain-like_sf"/>
</dbReference>
<evidence type="ECO:0000313" key="3">
    <source>
        <dbReference type="Proteomes" id="UP001157126"/>
    </source>
</evidence>
<dbReference type="Proteomes" id="UP001157126">
    <property type="component" value="Unassembled WGS sequence"/>
</dbReference>
<gene>
    <name evidence="2" type="ORF">GCM10025883_44740</name>
</gene>
<evidence type="ECO:0008006" key="4">
    <source>
        <dbReference type="Google" id="ProtNLM"/>
    </source>
</evidence>
<name>A0ABQ6IWV9_9MICO</name>
<sequence>MVLGVVLSPVVAGRETGQIMSNIRKRHTPEQVVRKLGQADRMLADGSDIAAVCRELGISEQTYYRWRNQYGGLKADDAKTALALVASWALTRRRSWPFAWSLLLGSSLASFLGQGIRGVVAWVGFAALGAVLSWSFKRC</sequence>
<reference evidence="3" key="1">
    <citation type="journal article" date="2019" name="Int. J. Syst. Evol. Microbiol.">
        <title>The Global Catalogue of Microorganisms (GCM) 10K type strain sequencing project: providing services to taxonomists for standard genome sequencing and annotation.</title>
        <authorList>
            <consortium name="The Broad Institute Genomics Platform"/>
            <consortium name="The Broad Institute Genome Sequencing Center for Infectious Disease"/>
            <person name="Wu L."/>
            <person name="Ma J."/>
        </authorList>
    </citation>
    <scope>NUCLEOTIDE SEQUENCE [LARGE SCALE GENOMIC DNA]</scope>
    <source>
        <strain evidence="3">NBRC 113072</strain>
    </source>
</reference>
<keyword evidence="1" id="KW-0472">Membrane</keyword>
<accession>A0ABQ6IWV9</accession>
<dbReference type="Pfam" id="PF01527">
    <property type="entry name" value="HTH_Tnp_1"/>
    <property type="match status" value="1"/>
</dbReference>
<comment type="caution">
    <text evidence="2">The sequence shown here is derived from an EMBL/GenBank/DDBJ whole genome shotgun (WGS) entry which is preliminary data.</text>
</comment>
<dbReference type="SUPFAM" id="SSF46689">
    <property type="entry name" value="Homeodomain-like"/>
    <property type="match status" value="1"/>
</dbReference>
<feature type="transmembrane region" description="Helical" evidence="1">
    <location>
        <begin position="119"/>
        <end position="136"/>
    </location>
</feature>
<dbReference type="EMBL" id="BSUO01000002">
    <property type="protein sequence ID" value="GMA42429.1"/>
    <property type="molecule type" value="Genomic_DNA"/>
</dbReference>
<protein>
    <recommendedName>
        <fullName evidence="4">Transposase</fullName>
    </recommendedName>
</protein>
<keyword evidence="1" id="KW-1133">Transmembrane helix</keyword>
<organism evidence="2 3">
    <name type="scientific">Mobilicoccus caccae</name>
    <dbReference type="NCBI Taxonomy" id="1859295"/>
    <lineage>
        <taxon>Bacteria</taxon>
        <taxon>Bacillati</taxon>
        <taxon>Actinomycetota</taxon>
        <taxon>Actinomycetes</taxon>
        <taxon>Micrococcales</taxon>
        <taxon>Dermatophilaceae</taxon>
        <taxon>Mobilicoccus</taxon>
    </lineage>
</organism>
<proteinExistence type="predicted"/>
<keyword evidence="1" id="KW-0812">Transmembrane</keyword>
<evidence type="ECO:0000256" key="1">
    <source>
        <dbReference type="SAM" id="Phobius"/>
    </source>
</evidence>
<keyword evidence="3" id="KW-1185">Reference proteome</keyword>
<dbReference type="InterPro" id="IPR002514">
    <property type="entry name" value="Transposase_8"/>
</dbReference>